<dbReference type="InterPro" id="IPR002347">
    <property type="entry name" value="SDR_fam"/>
</dbReference>
<keyword evidence="2" id="KW-0560">Oxidoreductase</keyword>
<proteinExistence type="inferred from homology"/>
<evidence type="ECO:0000313" key="5">
    <source>
        <dbReference type="Proteomes" id="UP000029833"/>
    </source>
</evidence>
<keyword evidence="5" id="KW-1185">Reference proteome</keyword>
<accession>A0A0A0B544</accession>
<feature type="compositionally biased region" description="Basic and acidic residues" evidence="3">
    <location>
        <begin position="8"/>
        <end position="23"/>
    </location>
</feature>
<feature type="region of interest" description="Disordered" evidence="3">
    <location>
        <begin position="1"/>
        <end position="23"/>
    </location>
</feature>
<dbReference type="Proteomes" id="UP000029833">
    <property type="component" value="Unassembled WGS sequence"/>
</dbReference>
<dbReference type="GO" id="GO:0016491">
    <property type="term" value="F:oxidoreductase activity"/>
    <property type="evidence" value="ECO:0007669"/>
    <property type="project" value="UniProtKB-KW"/>
</dbReference>
<name>A0A0A0B544_9CELL</name>
<evidence type="ECO:0000256" key="1">
    <source>
        <dbReference type="ARBA" id="ARBA00006484"/>
    </source>
</evidence>
<sequence>MTAPTADRTPHPGPDRTPDRMPDQHGRVAVVTGATSGLGLVTATELARHGARVVLAVRRTAAGHEVARRMAGDVEVREVDLASLDSVRTFAAGLVADHPAIDLLVNNAGAVLLGPRRTSVDGFELQLATNMLGHFALTGLLLDALTAGRGARVVSLSSITHRTAHLDLDDLQYERDYRPAPAYGRSKLATTLFGLELDRRLRAAGSPVASVLAHPGLTRTNLTPRAWEHRPRLGRLIAAAGLLVTQRVEQGALPQLHAATAPGVRGGQFFGPAGPWETRGQVAEARLGREAADPALGRGLWEAAERLTGVRYL</sequence>
<dbReference type="Gene3D" id="3.40.50.720">
    <property type="entry name" value="NAD(P)-binding Rossmann-like Domain"/>
    <property type="match status" value="1"/>
</dbReference>
<comment type="similarity">
    <text evidence="1">Belongs to the short-chain dehydrogenases/reductases (SDR) family.</text>
</comment>
<dbReference type="PANTHER" id="PTHR24320:SF148">
    <property type="entry name" value="NAD(P)-BINDING ROSSMANN-FOLD SUPERFAMILY PROTEIN"/>
    <property type="match status" value="1"/>
</dbReference>
<dbReference type="NCBIfam" id="NF004846">
    <property type="entry name" value="PRK06197.1"/>
    <property type="match status" value="1"/>
</dbReference>
<organism evidence="4 5">
    <name type="scientific">Cellulomonas cellasea DSM 20118</name>
    <dbReference type="NCBI Taxonomy" id="1408250"/>
    <lineage>
        <taxon>Bacteria</taxon>
        <taxon>Bacillati</taxon>
        <taxon>Actinomycetota</taxon>
        <taxon>Actinomycetes</taxon>
        <taxon>Micrococcales</taxon>
        <taxon>Cellulomonadaceae</taxon>
        <taxon>Cellulomonas</taxon>
    </lineage>
</organism>
<dbReference type="EMBL" id="AXNT01000115">
    <property type="protein sequence ID" value="KGM01318.1"/>
    <property type="molecule type" value="Genomic_DNA"/>
</dbReference>
<comment type="caution">
    <text evidence="4">The sequence shown here is derived from an EMBL/GenBank/DDBJ whole genome shotgun (WGS) entry which is preliminary data.</text>
</comment>
<dbReference type="OrthoDB" id="4577644at2"/>
<protein>
    <submittedName>
        <fullName evidence="4">Oxidoreductase</fullName>
    </submittedName>
</protein>
<dbReference type="PRINTS" id="PR00081">
    <property type="entry name" value="GDHRDH"/>
</dbReference>
<reference evidence="4 5" key="1">
    <citation type="submission" date="2013-10" db="EMBL/GenBank/DDBJ databases">
        <authorList>
            <person name="Wang G."/>
            <person name="Zhuang W."/>
        </authorList>
    </citation>
    <scope>NUCLEOTIDE SEQUENCE [LARGE SCALE GENOMIC DNA]</scope>
    <source>
        <strain evidence="4 5">DSM 20118</strain>
    </source>
</reference>
<dbReference type="SUPFAM" id="SSF51735">
    <property type="entry name" value="NAD(P)-binding Rossmann-fold domains"/>
    <property type="match status" value="1"/>
</dbReference>
<gene>
    <name evidence="4" type="ORF">Q760_02185</name>
</gene>
<dbReference type="InterPro" id="IPR036291">
    <property type="entry name" value="NAD(P)-bd_dom_sf"/>
</dbReference>
<evidence type="ECO:0000256" key="2">
    <source>
        <dbReference type="ARBA" id="ARBA00023002"/>
    </source>
</evidence>
<dbReference type="PANTHER" id="PTHR24320">
    <property type="entry name" value="RETINOL DEHYDROGENASE"/>
    <property type="match status" value="1"/>
</dbReference>
<dbReference type="AlphaFoldDB" id="A0A0A0B544"/>
<dbReference type="Pfam" id="PF00106">
    <property type="entry name" value="adh_short"/>
    <property type="match status" value="1"/>
</dbReference>
<evidence type="ECO:0000256" key="3">
    <source>
        <dbReference type="SAM" id="MobiDB-lite"/>
    </source>
</evidence>
<dbReference type="STRING" id="1408250.Q760_02185"/>
<evidence type="ECO:0000313" key="4">
    <source>
        <dbReference type="EMBL" id="KGM01318.1"/>
    </source>
</evidence>